<feature type="transmembrane region" description="Helical" evidence="1">
    <location>
        <begin position="27"/>
        <end position="48"/>
    </location>
</feature>
<protein>
    <recommendedName>
        <fullName evidence="4">Integral membrane protein</fullName>
    </recommendedName>
</protein>
<dbReference type="RefSeq" id="WP_277552199.1">
    <property type="nucleotide sequence ID" value="NZ_JARAMH010000024.1"/>
</dbReference>
<evidence type="ECO:0008006" key="4">
    <source>
        <dbReference type="Google" id="ProtNLM"/>
    </source>
</evidence>
<dbReference type="Proteomes" id="UP001595797">
    <property type="component" value="Unassembled WGS sequence"/>
</dbReference>
<evidence type="ECO:0000313" key="3">
    <source>
        <dbReference type="Proteomes" id="UP001595797"/>
    </source>
</evidence>
<keyword evidence="1" id="KW-0472">Membrane</keyword>
<name>A0ABV9TH10_9MICC</name>
<evidence type="ECO:0000313" key="2">
    <source>
        <dbReference type="EMBL" id="MFC4902736.1"/>
    </source>
</evidence>
<feature type="transmembrane region" description="Helical" evidence="1">
    <location>
        <begin position="150"/>
        <end position="168"/>
    </location>
</feature>
<feature type="transmembrane region" description="Helical" evidence="1">
    <location>
        <begin position="127"/>
        <end position="144"/>
    </location>
</feature>
<evidence type="ECO:0000256" key="1">
    <source>
        <dbReference type="SAM" id="Phobius"/>
    </source>
</evidence>
<feature type="transmembrane region" description="Helical" evidence="1">
    <location>
        <begin position="60"/>
        <end position="79"/>
    </location>
</feature>
<reference evidence="3" key="1">
    <citation type="journal article" date="2019" name="Int. J. Syst. Evol. Microbiol.">
        <title>The Global Catalogue of Microorganisms (GCM) 10K type strain sequencing project: providing services to taxonomists for standard genome sequencing and annotation.</title>
        <authorList>
            <consortium name="The Broad Institute Genomics Platform"/>
            <consortium name="The Broad Institute Genome Sequencing Center for Infectious Disease"/>
            <person name="Wu L."/>
            <person name="Ma J."/>
        </authorList>
    </citation>
    <scope>NUCLEOTIDE SEQUENCE [LARGE SCALE GENOMIC DNA]</scope>
    <source>
        <strain evidence="3">CGMCC 4.6946</strain>
    </source>
</reference>
<organism evidence="2 3">
    <name type="scientific">Kocuria oceani</name>
    <dbReference type="NCBI Taxonomy" id="988827"/>
    <lineage>
        <taxon>Bacteria</taxon>
        <taxon>Bacillati</taxon>
        <taxon>Actinomycetota</taxon>
        <taxon>Actinomycetes</taxon>
        <taxon>Micrococcales</taxon>
        <taxon>Micrococcaceae</taxon>
        <taxon>Kocuria</taxon>
    </lineage>
</organism>
<dbReference type="EMBL" id="JBHSIW010000006">
    <property type="protein sequence ID" value="MFC4902736.1"/>
    <property type="molecule type" value="Genomic_DNA"/>
</dbReference>
<comment type="caution">
    <text evidence="2">The sequence shown here is derived from an EMBL/GenBank/DDBJ whole genome shotgun (WGS) entry which is preliminary data.</text>
</comment>
<proteinExistence type="predicted"/>
<sequence length="185" mass="19608">MNEPTTSAADGPAPRVATVPVPTPGRVVVRAMPAAAVLAIAMPGVLWWSSATPAVLDTPWWVALLIGLVVLFHVLARLARAPRPGLQQVPAERLRPALVSASRDGTVPPDPQVRTAAGVTACQRVEAAVYAVAATVGMVLAWLLVAEPSWVWWVPVLAGLAVISLVRARHSWAYLRVLRCADRTG</sequence>
<accession>A0ABV9TH10</accession>
<keyword evidence="1" id="KW-0812">Transmembrane</keyword>
<keyword evidence="1" id="KW-1133">Transmembrane helix</keyword>
<keyword evidence="3" id="KW-1185">Reference proteome</keyword>
<gene>
    <name evidence="2" type="ORF">ACFPCS_04045</name>
</gene>